<dbReference type="PRINTS" id="PR00298">
    <property type="entry name" value="CHAPERONIN60"/>
</dbReference>
<accession>A0A841DAB7</accession>
<evidence type="ECO:0000256" key="4">
    <source>
        <dbReference type="ARBA" id="ARBA00022741"/>
    </source>
</evidence>
<feature type="binding site" evidence="9">
    <location>
        <position position="490"/>
    </location>
    <ligand>
        <name>ATP</name>
        <dbReference type="ChEBI" id="CHEBI:30616"/>
    </ligand>
</feature>
<dbReference type="NCBIfam" id="NF009489">
    <property type="entry name" value="PRK12851.1"/>
    <property type="match status" value="1"/>
</dbReference>
<feature type="binding site" evidence="9">
    <location>
        <begin position="83"/>
        <end position="87"/>
    </location>
    <ligand>
        <name>ATP</name>
        <dbReference type="ChEBI" id="CHEBI:30616"/>
    </ligand>
</feature>
<evidence type="ECO:0000256" key="8">
    <source>
        <dbReference type="ARBA" id="ARBA00025702"/>
    </source>
</evidence>
<dbReference type="Gene3D" id="3.50.7.10">
    <property type="entry name" value="GroEL"/>
    <property type="match status" value="1"/>
</dbReference>
<feature type="coiled-coil region" evidence="12">
    <location>
        <begin position="341"/>
        <end position="404"/>
    </location>
</feature>
<dbReference type="Pfam" id="PF00118">
    <property type="entry name" value="Cpn60_TCP1"/>
    <property type="match status" value="1"/>
</dbReference>
<keyword evidence="6 9" id="KW-0143">Chaperone</keyword>
<evidence type="ECO:0000256" key="3">
    <source>
        <dbReference type="ARBA" id="ARBA00006607"/>
    </source>
</evidence>
<dbReference type="SUPFAM" id="SSF48592">
    <property type="entry name" value="GroEL equatorial domain-like"/>
    <property type="match status" value="1"/>
</dbReference>
<keyword evidence="12" id="KW-0175">Coiled coil</keyword>
<protein>
    <recommendedName>
        <fullName evidence="9">Chaperonin GroEL</fullName>
        <ecNumber evidence="9">5.6.1.7</ecNumber>
    </recommendedName>
    <alternativeName>
        <fullName evidence="9">60 kDa chaperonin</fullName>
    </alternativeName>
    <alternativeName>
        <fullName evidence="9">Chaperonin-60</fullName>
        <shortName evidence="9">Cpn60</shortName>
    </alternativeName>
</protein>
<keyword evidence="5 9" id="KW-0067">ATP-binding</keyword>
<evidence type="ECO:0000256" key="6">
    <source>
        <dbReference type="ARBA" id="ARBA00023186"/>
    </source>
</evidence>
<keyword evidence="7 9" id="KW-0413">Isomerase</keyword>
<dbReference type="NCBIfam" id="NF009488">
    <property type="entry name" value="PRK12850.1"/>
    <property type="match status" value="1"/>
</dbReference>
<evidence type="ECO:0000313" key="13">
    <source>
        <dbReference type="EMBL" id="MBB5965258.1"/>
    </source>
</evidence>
<dbReference type="InterPro" id="IPR018370">
    <property type="entry name" value="Chaperonin_Cpn60_CS"/>
</dbReference>
<dbReference type="GO" id="GO:0005737">
    <property type="term" value="C:cytoplasm"/>
    <property type="evidence" value="ECO:0007669"/>
    <property type="project" value="UniProtKB-SubCell"/>
</dbReference>
<reference evidence="13 14" key="1">
    <citation type="submission" date="2020-08" db="EMBL/GenBank/DDBJ databases">
        <title>Genomic Encyclopedia of Type Strains, Phase III (KMG-III): the genomes of soil and plant-associated and newly described type strains.</title>
        <authorList>
            <person name="Whitman W."/>
        </authorList>
    </citation>
    <scope>NUCLEOTIDE SEQUENCE [LARGE SCALE GENOMIC DNA]</scope>
    <source>
        <strain evidence="13 14">CECT 3303</strain>
    </source>
</reference>
<dbReference type="GO" id="GO:0042026">
    <property type="term" value="P:protein refolding"/>
    <property type="evidence" value="ECO:0007669"/>
    <property type="project" value="UniProtKB-UniRule"/>
</dbReference>
<dbReference type="InterPro" id="IPR001844">
    <property type="entry name" value="Cpn60/GroEL"/>
</dbReference>
<feature type="binding site" evidence="9">
    <location>
        <begin position="474"/>
        <end position="476"/>
    </location>
    <ligand>
        <name>ATP</name>
        <dbReference type="ChEBI" id="CHEBI:30616"/>
    </ligand>
</feature>
<evidence type="ECO:0000256" key="12">
    <source>
        <dbReference type="SAM" id="Coils"/>
    </source>
</evidence>
<dbReference type="FunFam" id="3.50.7.10:FF:000001">
    <property type="entry name" value="60 kDa chaperonin"/>
    <property type="match status" value="1"/>
</dbReference>
<comment type="caution">
    <text evidence="13">The sequence shown here is derived from an EMBL/GenBank/DDBJ whole genome shotgun (WGS) entry which is preliminary data.</text>
</comment>
<dbReference type="CDD" id="cd03344">
    <property type="entry name" value="GroEL"/>
    <property type="match status" value="1"/>
</dbReference>
<dbReference type="NCBIfam" id="NF009487">
    <property type="entry name" value="PRK12849.1"/>
    <property type="match status" value="1"/>
</dbReference>
<gene>
    <name evidence="9" type="primary">groEL</name>
    <name evidence="9" type="synonym">groL</name>
    <name evidence="13" type="ORF">FHS22_004546</name>
</gene>
<dbReference type="GO" id="GO:0009408">
    <property type="term" value="P:response to heat"/>
    <property type="evidence" value="ECO:0007669"/>
    <property type="project" value="UniProtKB-ARBA"/>
</dbReference>
<dbReference type="SUPFAM" id="SSF54849">
    <property type="entry name" value="GroEL-intermediate domain like"/>
    <property type="match status" value="1"/>
</dbReference>
<dbReference type="Gene3D" id="1.10.560.10">
    <property type="entry name" value="GroEL-like equatorial domain"/>
    <property type="match status" value="1"/>
</dbReference>
<dbReference type="EC" id="5.6.1.7" evidence="9"/>
<dbReference type="InterPro" id="IPR027410">
    <property type="entry name" value="TCP-1-like_intermed_sf"/>
</dbReference>
<dbReference type="PROSITE" id="PS00296">
    <property type="entry name" value="CHAPERONINS_CPN60"/>
    <property type="match status" value="1"/>
</dbReference>
<dbReference type="NCBIfam" id="NF000592">
    <property type="entry name" value="PRK00013.1"/>
    <property type="match status" value="1"/>
</dbReference>
<evidence type="ECO:0000256" key="9">
    <source>
        <dbReference type="HAMAP-Rule" id="MF_00600"/>
    </source>
</evidence>
<evidence type="ECO:0000256" key="10">
    <source>
        <dbReference type="RuleBase" id="RU000418"/>
    </source>
</evidence>
<dbReference type="NCBIfam" id="TIGR02348">
    <property type="entry name" value="GroEL"/>
    <property type="match status" value="1"/>
</dbReference>
<dbReference type="PANTHER" id="PTHR45633">
    <property type="entry name" value="60 KDA HEAT SHOCK PROTEIN, MITOCHONDRIAL"/>
    <property type="match status" value="1"/>
</dbReference>
<evidence type="ECO:0000256" key="7">
    <source>
        <dbReference type="ARBA" id="ARBA00023235"/>
    </source>
</evidence>
<evidence type="ECO:0000256" key="1">
    <source>
        <dbReference type="ARBA" id="ARBA00004191"/>
    </source>
</evidence>
<proteinExistence type="inferred from homology"/>
<dbReference type="InterPro" id="IPR027409">
    <property type="entry name" value="GroEL-like_apical_dom_sf"/>
</dbReference>
<dbReference type="AlphaFoldDB" id="A0A841DAB7"/>
<dbReference type="HAMAP" id="MF_00600">
    <property type="entry name" value="CH60"/>
    <property type="match status" value="1"/>
</dbReference>
<comment type="caution">
    <text evidence="9">Lacks conserved residue(s) required for the propagation of feature annotation.</text>
</comment>
<dbReference type="InterPro" id="IPR027413">
    <property type="entry name" value="GROEL-like_equatorial_sf"/>
</dbReference>
<dbReference type="GO" id="GO:0005524">
    <property type="term" value="F:ATP binding"/>
    <property type="evidence" value="ECO:0007669"/>
    <property type="project" value="UniProtKB-UniRule"/>
</dbReference>
<dbReference type="GO" id="GO:0009986">
    <property type="term" value="C:cell surface"/>
    <property type="evidence" value="ECO:0007669"/>
    <property type="project" value="UniProtKB-SubCell"/>
</dbReference>
<dbReference type="Gene3D" id="3.30.260.10">
    <property type="entry name" value="TCP-1-like chaperonin intermediate domain"/>
    <property type="match status" value="1"/>
</dbReference>
<name>A0A841DAB7_PLAVE</name>
<dbReference type="SUPFAM" id="SSF52029">
    <property type="entry name" value="GroEL apical domain-like"/>
    <property type="match status" value="1"/>
</dbReference>
<sequence length="538" mass="56635">MIAFDEDARRGLERGMNQLADAVKVTLGPKGRNVVLEKKWGAPTITNDGVSIAKEIELEDPWEKIGAELVKEVAKKTDDVAGDGTTTATVLAQALVREGLRNVAAGANPMSLKKGIEAAVERVSEELSKLAKDVETKAQIASTASISAGDAQIGEMIAEAMDKVGKEGVITVEESNTFGLELELTEGMRFDKGLISMYFVTDPERMEAVLDDPYILVVNSKVSANKDLLPVLDKVVQAGKPLLIIAEDVEGEALATLVVNKIRGLFKSVAVKAPGFGDRRKAMLGDIGILTGAQVISEDLGLKLESTTLDQLGRARQVIVTKDETTIVDGAGDAEQIAGRVNQIRAEIENTDSDYDREKLQERLAKLAGGVAVIKAGAATEVELKERKHRIEDAVRNAKAAVEEGIVPGGGVALLQAGAKAFDKLELAGDEATGAAIVRKALEEPLKQIAVNAGLEGGVVVEKVRNLTPGEGLNAASGEYVNMFESGIIDPAKVTRSALQNAASIAALFLTTEAVIAEKPEKAAAAPGGMPGGGDMDF</sequence>
<keyword evidence="14" id="KW-1185">Reference proteome</keyword>
<dbReference type="GO" id="GO:0051082">
    <property type="term" value="F:unfolded protein binding"/>
    <property type="evidence" value="ECO:0007669"/>
    <property type="project" value="UniProtKB-UniRule"/>
</dbReference>
<evidence type="ECO:0000256" key="2">
    <source>
        <dbReference type="ARBA" id="ARBA00004241"/>
    </source>
</evidence>
<keyword evidence="4 9" id="KW-0547">Nucleotide-binding</keyword>
<feature type="binding site" evidence="9">
    <location>
        <position position="410"/>
    </location>
    <ligand>
        <name>ATP</name>
        <dbReference type="ChEBI" id="CHEBI:30616"/>
    </ligand>
</feature>
<dbReference type="InterPro" id="IPR002423">
    <property type="entry name" value="Cpn60/GroEL/TCP-1"/>
</dbReference>
<organism evidence="13 14">
    <name type="scientific">Planomonospora venezuelensis</name>
    <dbReference type="NCBI Taxonomy" id="1999"/>
    <lineage>
        <taxon>Bacteria</taxon>
        <taxon>Bacillati</taxon>
        <taxon>Actinomycetota</taxon>
        <taxon>Actinomycetes</taxon>
        <taxon>Streptosporangiales</taxon>
        <taxon>Streptosporangiaceae</taxon>
        <taxon>Planomonospora</taxon>
    </lineage>
</organism>
<dbReference type="Proteomes" id="UP000562352">
    <property type="component" value="Unassembled WGS sequence"/>
</dbReference>
<evidence type="ECO:0000256" key="5">
    <source>
        <dbReference type="ARBA" id="ARBA00022840"/>
    </source>
</evidence>
<comment type="function">
    <text evidence="9 11">Together with its co-chaperonin GroES, plays an essential role in assisting protein folding. The GroEL-GroES system forms a nano-cage that allows encapsulation of the non-native substrate proteins and provides a physical environment optimized to promote and accelerate protein folding.</text>
</comment>
<dbReference type="GO" id="GO:0016853">
    <property type="term" value="F:isomerase activity"/>
    <property type="evidence" value="ECO:0007669"/>
    <property type="project" value="UniProtKB-KW"/>
</dbReference>
<comment type="similarity">
    <text evidence="3 9 10">Belongs to the chaperonin (HSP60) family.</text>
</comment>
<comment type="subunit">
    <text evidence="9 11">Forms a cylinder of 14 subunits composed of two heptameric rings stacked back-to-back. Interacts with the co-chaperonin GroES.</text>
</comment>
<comment type="subcellular location">
    <subcellularLocation>
        <location evidence="2">Cell surface</location>
    </subcellularLocation>
    <subcellularLocation>
        <location evidence="9">Cytoplasm</location>
    </subcellularLocation>
    <subcellularLocation>
        <location evidence="8">Secreted</location>
        <location evidence="8">Capsule</location>
    </subcellularLocation>
    <subcellularLocation>
        <location evidence="1">Secreted</location>
        <location evidence="1">Cell wall</location>
    </subcellularLocation>
</comment>
<dbReference type="GO" id="GO:0042603">
    <property type="term" value="C:capsule"/>
    <property type="evidence" value="ECO:0007669"/>
    <property type="project" value="UniProtKB-SubCell"/>
</dbReference>
<keyword evidence="9" id="KW-0963">Cytoplasm</keyword>
<feature type="binding site" evidence="9">
    <location>
        <begin position="26"/>
        <end position="29"/>
    </location>
    <ligand>
        <name>ATP</name>
        <dbReference type="ChEBI" id="CHEBI:30616"/>
    </ligand>
</feature>
<evidence type="ECO:0000256" key="11">
    <source>
        <dbReference type="RuleBase" id="RU000419"/>
    </source>
</evidence>
<evidence type="ECO:0000313" key="14">
    <source>
        <dbReference type="Proteomes" id="UP000562352"/>
    </source>
</evidence>
<dbReference type="EMBL" id="JACHJJ010000016">
    <property type="protein sequence ID" value="MBB5965258.1"/>
    <property type="molecule type" value="Genomic_DNA"/>
</dbReference>
<dbReference type="GO" id="GO:0140662">
    <property type="term" value="F:ATP-dependent protein folding chaperone"/>
    <property type="evidence" value="ECO:0007669"/>
    <property type="project" value="InterPro"/>
</dbReference>